<evidence type="ECO:0000256" key="7">
    <source>
        <dbReference type="SAM" id="MobiDB-lite"/>
    </source>
</evidence>
<feature type="domain" description="mRNA decay factor PAT1" evidence="8">
    <location>
        <begin position="450"/>
        <end position="639"/>
    </location>
</feature>
<organism evidence="9 10">
    <name type="scientific">Pantherophis guttatus</name>
    <name type="common">Corn snake</name>
    <name type="synonym">Elaphe guttata</name>
    <dbReference type="NCBI Taxonomy" id="94885"/>
    <lineage>
        <taxon>Eukaryota</taxon>
        <taxon>Metazoa</taxon>
        <taxon>Chordata</taxon>
        <taxon>Craniata</taxon>
        <taxon>Vertebrata</taxon>
        <taxon>Euteleostomi</taxon>
        <taxon>Lepidosauria</taxon>
        <taxon>Squamata</taxon>
        <taxon>Bifurcata</taxon>
        <taxon>Unidentata</taxon>
        <taxon>Episquamata</taxon>
        <taxon>Toxicofera</taxon>
        <taxon>Serpentes</taxon>
        <taxon>Colubroidea</taxon>
        <taxon>Colubridae</taxon>
        <taxon>Colubrinae</taxon>
        <taxon>Pantherophis</taxon>
    </lineage>
</organism>
<feature type="compositionally biased region" description="Acidic residues" evidence="7">
    <location>
        <begin position="72"/>
        <end position="88"/>
    </location>
</feature>
<keyword evidence="4" id="KW-0963">Cytoplasm</keyword>
<evidence type="ECO:0000256" key="2">
    <source>
        <dbReference type="ARBA" id="ARBA00004496"/>
    </source>
</evidence>
<dbReference type="GeneID" id="117674556"/>
<protein>
    <submittedName>
        <fullName evidence="10">Protein PAT1 homolog 2 isoform X2</fullName>
    </submittedName>
</protein>
<evidence type="ECO:0000256" key="3">
    <source>
        <dbReference type="ARBA" id="ARBA00009138"/>
    </source>
</evidence>
<dbReference type="GO" id="GO:0000932">
    <property type="term" value="C:P-body"/>
    <property type="evidence" value="ECO:0007669"/>
    <property type="project" value="TreeGrafter"/>
</dbReference>
<sequence length="726" mass="82228">MAEGGEGAGALDVILEDYFMMEEDTGEEPVMDKATEEDEIDLYINLTFTSAYPEDHRAKALTKESQKVAAVDPEEGEVVDAGGEDETGTSDGEPMVEDGKEDRHLPQESQPRFTYGTMEVEEEDMTDHGEVPTSKNAGELHDLEDPAVVSAVRSQLLLEKEDSAVLESKLANNLSDFSPDYLPHSNCCMWSPTLRRGPSLSMIQALERVSRSRAELDFLTSPLRTSYLDSPDVHCSAFCGRTLNATPQRFMRQQPQMMSPSVRPPYPFTPPRRIRRPFGLSQMSGYASPPPFQPMFSNASSPTWALTHTPETPPFSPLSGSQQKISLPSAMTQLHPLHQRFLTQRQRGEEARSCSCLPPRLPSVDSQGPEVDPFSALMTPIEKDWVIKVQMLQLQSEKPQRDDYYYQEYYRKLEHKQAEKGHLAGSKPEVPKLVTPYIQRVETYESVRIPGSLGQVAMSTCYSPRRAIDAVHHFSLEQAVGNQRLQVLYQIEKMYLLLLEMEDVQRKLDQAPEEMQPQLREKLLHVVERTYQALRIEEHSGEEEVKEEFLQILLVGKGKRLVARLLPHLSLEQAKMTLVTIVQHLAVLIKKDLLEETLSVLYNPLCDTIGQLTFRELMDVLQELAQLQPDSVKQSLALVFSNKFAISLLYLFLSHGERCLSSDTSPKPDSKDLEKWVDLVLLVARELSQIPKTSMVEPLHLPSNLLFLFCRYVDKDTVNRLDVQMD</sequence>
<comment type="similarity">
    <text evidence="3">Belongs to the PAT1 family.</text>
</comment>
<dbReference type="AlphaFoldDB" id="A0A6P9D8F0"/>
<dbReference type="OrthoDB" id="8251691at2759"/>
<evidence type="ECO:0000256" key="6">
    <source>
        <dbReference type="ARBA" id="ARBA00023242"/>
    </source>
</evidence>
<dbReference type="PANTHER" id="PTHR21551">
    <property type="entry name" value="TOPOISOMERASE II-ASSOCIATED PROTEIN PAT1"/>
    <property type="match status" value="1"/>
</dbReference>
<dbReference type="InterPro" id="IPR019167">
    <property type="entry name" value="PAT1_dom"/>
</dbReference>
<comment type="subcellular location">
    <subcellularLocation>
        <location evidence="2">Cytoplasm</location>
    </subcellularLocation>
    <subcellularLocation>
        <location evidence="1">Nucleus</location>
    </subcellularLocation>
</comment>
<dbReference type="GO" id="GO:0005634">
    <property type="term" value="C:nucleus"/>
    <property type="evidence" value="ECO:0007669"/>
    <property type="project" value="UniProtKB-SubCell"/>
</dbReference>
<reference evidence="10" key="1">
    <citation type="submission" date="2025-08" db="UniProtKB">
        <authorList>
            <consortium name="RefSeq"/>
        </authorList>
    </citation>
    <scope>IDENTIFICATION</scope>
    <source>
        <tissue evidence="10">Blood</tissue>
    </source>
</reference>
<dbReference type="GO" id="GO:0000290">
    <property type="term" value="P:deadenylation-dependent decapping of nuclear-transcribed mRNA"/>
    <property type="evidence" value="ECO:0007669"/>
    <property type="project" value="InterPro"/>
</dbReference>
<keyword evidence="5" id="KW-0694">RNA-binding</keyword>
<evidence type="ECO:0000256" key="5">
    <source>
        <dbReference type="ARBA" id="ARBA00022884"/>
    </source>
</evidence>
<evidence type="ECO:0000313" key="10">
    <source>
        <dbReference type="RefSeq" id="XP_034288496.1"/>
    </source>
</evidence>
<accession>A0A6P9D8F0</accession>
<dbReference type="InterPro" id="IPR039900">
    <property type="entry name" value="Pat1-like"/>
</dbReference>
<dbReference type="Pfam" id="PF09770">
    <property type="entry name" value="PAT1"/>
    <property type="match status" value="1"/>
</dbReference>
<feature type="region of interest" description="Disordered" evidence="7">
    <location>
        <begin position="63"/>
        <end position="107"/>
    </location>
</feature>
<name>A0A6P9D8F0_PANGU</name>
<evidence type="ECO:0000313" key="9">
    <source>
        <dbReference type="Proteomes" id="UP001652622"/>
    </source>
</evidence>
<feature type="compositionally biased region" description="Basic and acidic residues" evidence="7">
    <location>
        <begin position="97"/>
        <end position="106"/>
    </location>
</feature>
<evidence type="ECO:0000256" key="1">
    <source>
        <dbReference type="ARBA" id="ARBA00004123"/>
    </source>
</evidence>
<keyword evidence="6" id="KW-0539">Nucleus</keyword>
<dbReference type="GO" id="GO:0003723">
    <property type="term" value="F:RNA binding"/>
    <property type="evidence" value="ECO:0007669"/>
    <property type="project" value="UniProtKB-KW"/>
</dbReference>
<dbReference type="Proteomes" id="UP001652622">
    <property type="component" value="Unplaced"/>
</dbReference>
<dbReference type="GO" id="GO:0033962">
    <property type="term" value="P:P-body assembly"/>
    <property type="evidence" value="ECO:0007669"/>
    <property type="project" value="TreeGrafter"/>
</dbReference>
<dbReference type="RefSeq" id="XP_034288496.1">
    <property type="nucleotide sequence ID" value="XM_034432605.2"/>
</dbReference>
<dbReference type="PANTHER" id="PTHR21551:SF3">
    <property type="entry name" value="PROTEIN PAT1 HOMOLOG 2"/>
    <property type="match status" value="1"/>
</dbReference>
<evidence type="ECO:0000259" key="8">
    <source>
        <dbReference type="Pfam" id="PF09770"/>
    </source>
</evidence>
<keyword evidence="9" id="KW-1185">Reference proteome</keyword>
<evidence type="ECO:0000256" key="4">
    <source>
        <dbReference type="ARBA" id="ARBA00022490"/>
    </source>
</evidence>
<dbReference type="CTD" id="197135"/>
<proteinExistence type="inferred from homology"/>
<gene>
    <name evidence="10" type="primary">PATL2</name>
</gene>